<protein>
    <submittedName>
        <fullName evidence="1">Uncharacterized protein</fullName>
    </submittedName>
</protein>
<sequence length="202" mass="23118">MSGTATSESIIHQAFFFCSSNQGFRSSKRYITRLAHEEEAFTANLRDSARRQMSISHTGSSYSPERYDWRLQATSRPRRTTLKSKAEDKQSFAFIKRIKLKPPQPPLSESSPYYSASSQYKSQCAIYTNVAFDNLVEGLAKAGLKPLRAASAGKTKESLVKWTLEYQLQSHTRYPDWKDLEDRSKKIKDTLNELESKTRSLE</sequence>
<organism evidence="1 2">
    <name type="scientific">Lentinula aff. detonsa</name>
    <dbReference type="NCBI Taxonomy" id="2804958"/>
    <lineage>
        <taxon>Eukaryota</taxon>
        <taxon>Fungi</taxon>
        <taxon>Dikarya</taxon>
        <taxon>Basidiomycota</taxon>
        <taxon>Agaricomycotina</taxon>
        <taxon>Agaricomycetes</taxon>
        <taxon>Agaricomycetidae</taxon>
        <taxon>Agaricales</taxon>
        <taxon>Marasmiineae</taxon>
        <taxon>Omphalotaceae</taxon>
        <taxon>Lentinula</taxon>
    </lineage>
</organism>
<dbReference type="Proteomes" id="UP001163798">
    <property type="component" value="Unassembled WGS sequence"/>
</dbReference>
<name>A0AA38NI77_9AGAR</name>
<reference evidence="1" key="1">
    <citation type="submission" date="2022-08" db="EMBL/GenBank/DDBJ databases">
        <authorList>
            <consortium name="DOE Joint Genome Institute"/>
            <person name="Min B."/>
            <person name="Riley R."/>
            <person name="Sierra-Patev S."/>
            <person name="Naranjo-Ortiz M."/>
            <person name="Looney B."/>
            <person name="Konkel Z."/>
            <person name="Slot J.C."/>
            <person name="Sakamoto Y."/>
            <person name="Steenwyk J.L."/>
            <person name="Rokas A."/>
            <person name="Carro J."/>
            <person name="Camarero S."/>
            <person name="Ferreira P."/>
            <person name="Molpeceres G."/>
            <person name="Ruiz-Duenas F.J."/>
            <person name="Serrano A."/>
            <person name="Henrissat B."/>
            <person name="Drula E."/>
            <person name="Hughes K.W."/>
            <person name="Mata J.L."/>
            <person name="Ishikawa N.K."/>
            <person name="Vargas-Isla R."/>
            <person name="Ushijima S."/>
            <person name="Smith C.A."/>
            <person name="Ahrendt S."/>
            <person name="Andreopoulos W."/>
            <person name="He G."/>
            <person name="Labutti K."/>
            <person name="Lipzen A."/>
            <person name="Ng V."/>
            <person name="Sandor L."/>
            <person name="Barry K."/>
            <person name="Martinez A.T."/>
            <person name="Xiao Y."/>
            <person name="Gibbons J.G."/>
            <person name="Terashima K."/>
            <person name="Hibbett D.S."/>
            <person name="Grigoriev I.V."/>
        </authorList>
    </citation>
    <scope>NUCLEOTIDE SEQUENCE</scope>
    <source>
        <strain evidence="1">TFB10291</strain>
    </source>
</reference>
<dbReference type="InterPro" id="IPR027417">
    <property type="entry name" value="P-loop_NTPase"/>
</dbReference>
<dbReference type="EMBL" id="MU793432">
    <property type="protein sequence ID" value="KAJ3783182.1"/>
    <property type="molecule type" value="Genomic_DNA"/>
</dbReference>
<dbReference type="AlphaFoldDB" id="A0AA38NI77"/>
<dbReference type="Gene3D" id="3.40.50.300">
    <property type="entry name" value="P-loop containing nucleotide triphosphate hydrolases"/>
    <property type="match status" value="1"/>
</dbReference>
<keyword evidence="2" id="KW-1185">Reference proteome</keyword>
<proteinExistence type="predicted"/>
<accession>A0AA38NI77</accession>
<gene>
    <name evidence="1" type="ORF">GGU10DRAFT_405245</name>
</gene>
<evidence type="ECO:0000313" key="1">
    <source>
        <dbReference type="EMBL" id="KAJ3783182.1"/>
    </source>
</evidence>
<comment type="caution">
    <text evidence="1">The sequence shown here is derived from an EMBL/GenBank/DDBJ whole genome shotgun (WGS) entry which is preliminary data.</text>
</comment>
<evidence type="ECO:0000313" key="2">
    <source>
        <dbReference type="Proteomes" id="UP001163798"/>
    </source>
</evidence>